<sequence length="186" mass="19682">MTFDTAPEVEETVENSEKSYDLASGVVVVLFGSAILFTVRDYPTLPSGELGPSLFPGIIGGLMVLMGLLLLGRWLKGRKAARTNSAEASGTAAAAASAPANDTAPTPVYWRGWINAGLVVGSVIFYLLAVDFLGFLTTVIIMTVGLILRLGAKWWVAVLAGVLSTVGVWLIFNKVLLVPLPLGFWG</sequence>
<keyword evidence="1" id="KW-0812">Transmembrane</keyword>
<keyword evidence="1" id="KW-1133">Transmembrane helix</keyword>
<gene>
    <name evidence="3" type="ORF">CLV85_1066</name>
</gene>
<comment type="caution">
    <text evidence="3">The sequence shown here is derived from an EMBL/GenBank/DDBJ whole genome shotgun (WGS) entry which is preliminary data.</text>
</comment>
<dbReference type="EMBL" id="PGFH01000001">
    <property type="protein sequence ID" value="PJJ81882.1"/>
    <property type="molecule type" value="Genomic_DNA"/>
</dbReference>
<evidence type="ECO:0000313" key="4">
    <source>
        <dbReference type="Proteomes" id="UP000231742"/>
    </source>
</evidence>
<keyword evidence="4" id="KW-1185">Reference proteome</keyword>
<feature type="domain" description="DUF1468" evidence="2">
    <location>
        <begin position="23"/>
        <end position="181"/>
    </location>
</feature>
<dbReference type="Proteomes" id="UP000231742">
    <property type="component" value="Unassembled WGS sequence"/>
</dbReference>
<evidence type="ECO:0000259" key="2">
    <source>
        <dbReference type="Pfam" id="PF07331"/>
    </source>
</evidence>
<dbReference type="Pfam" id="PF07331">
    <property type="entry name" value="TctB"/>
    <property type="match status" value="1"/>
</dbReference>
<proteinExistence type="predicted"/>
<reference evidence="3 4" key="1">
    <citation type="submission" date="2017-11" db="EMBL/GenBank/DDBJ databases">
        <title>Genomic Encyclopedia of Archaeal and Bacterial Type Strains, Phase II (KMG-II): From Individual Species to Whole Genera.</title>
        <authorList>
            <person name="Goeker M."/>
        </authorList>
    </citation>
    <scope>NUCLEOTIDE SEQUENCE [LARGE SCALE GENOMIC DNA]</scope>
    <source>
        <strain evidence="3 4">DSM 16400</strain>
    </source>
</reference>
<dbReference type="AlphaFoldDB" id="A0A2M9D8A2"/>
<evidence type="ECO:0000256" key="1">
    <source>
        <dbReference type="SAM" id="Phobius"/>
    </source>
</evidence>
<feature type="transmembrane region" description="Helical" evidence="1">
    <location>
        <begin position="54"/>
        <end position="75"/>
    </location>
</feature>
<feature type="transmembrane region" description="Helical" evidence="1">
    <location>
        <begin position="154"/>
        <end position="172"/>
    </location>
</feature>
<dbReference type="InterPro" id="IPR009936">
    <property type="entry name" value="DUF1468"/>
</dbReference>
<dbReference type="RefSeq" id="WP_100388531.1">
    <property type="nucleotide sequence ID" value="NZ_BMZU01000001.1"/>
</dbReference>
<feature type="transmembrane region" description="Helical" evidence="1">
    <location>
        <begin position="123"/>
        <end position="148"/>
    </location>
</feature>
<organism evidence="3 4">
    <name type="scientific">Salinibacterium amurskyense</name>
    <dbReference type="NCBI Taxonomy" id="205941"/>
    <lineage>
        <taxon>Bacteria</taxon>
        <taxon>Bacillati</taxon>
        <taxon>Actinomycetota</taxon>
        <taxon>Actinomycetes</taxon>
        <taxon>Micrococcales</taxon>
        <taxon>Microbacteriaceae</taxon>
        <taxon>Salinibacterium</taxon>
    </lineage>
</organism>
<feature type="transmembrane region" description="Helical" evidence="1">
    <location>
        <begin position="20"/>
        <end position="39"/>
    </location>
</feature>
<dbReference type="OrthoDB" id="3267284at2"/>
<keyword evidence="1" id="KW-0472">Membrane</keyword>
<name>A0A2M9D8A2_9MICO</name>
<protein>
    <submittedName>
        <fullName evidence="3">Putative tricarboxylic transport membrane protein</fullName>
    </submittedName>
</protein>
<evidence type="ECO:0000313" key="3">
    <source>
        <dbReference type="EMBL" id="PJJ81882.1"/>
    </source>
</evidence>
<accession>A0A2M9D8A2</accession>